<proteinExistence type="inferred from homology"/>
<dbReference type="InterPro" id="IPR018499">
    <property type="entry name" value="Tetraspanin/Peripherin"/>
</dbReference>
<keyword evidence="11 13" id="KW-1015">Disulfide bond</keyword>
<organism evidence="16 17">
    <name type="scientific">Elysia chlorotica</name>
    <name type="common">Eastern emerald elysia</name>
    <name type="synonym">Sea slug</name>
    <dbReference type="NCBI Taxonomy" id="188477"/>
    <lineage>
        <taxon>Eukaryota</taxon>
        <taxon>Metazoa</taxon>
        <taxon>Spiralia</taxon>
        <taxon>Lophotrochozoa</taxon>
        <taxon>Mollusca</taxon>
        <taxon>Gastropoda</taxon>
        <taxon>Heterobranchia</taxon>
        <taxon>Euthyneura</taxon>
        <taxon>Panpulmonata</taxon>
        <taxon>Sacoglossa</taxon>
        <taxon>Placobranchoidea</taxon>
        <taxon>Plakobranchidae</taxon>
        <taxon>Elysia</taxon>
    </lineage>
</organism>
<dbReference type="EMBL" id="RQTK01000021">
    <property type="protein sequence ID" value="RUS90959.1"/>
    <property type="molecule type" value="Genomic_DNA"/>
</dbReference>
<comment type="similarity">
    <text evidence="4 14">Belongs to the tetraspanin (TM4SF) family.</text>
</comment>
<feature type="transmembrane region" description="Helical" evidence="14">
    <location>
        <begin position="118"/>
        <end position="141"/>
    </location>
</feature>
<keyword evidence="5" id="KW-1003">Cell membrane</keyword>
<dbReference type="PANTHER" id="PTHR19282:SF544">
    <property type="entry name" value="TETRASPANIN"/>
    <property type="match status" value="1"/>
</dbReference>
<dbReference type="InterPro" id="IPR000301">
    <property type="entry name" value="Tetraspanin_animals"/>
</dbReference>
<gene>
    <name evidence="16" type="ORF">EGW08_001263</name>
</gene>
<dbReference type="GO" id="GO:0065003">
    <property type="term" value="P:protein-containing complex assembly"/>
    <property type="evidence" value="ECO:0007669"/>
    <property type="project" value="UniProtKB-ARBA"/>
</dbReference>
<evidence type="ECO:0000256" key="5">
    <source>
        <dbReference type="ARBA" id="ARBA00022475"/>
    </source>
</evidence>
<feature type="disulfide bond" evidence="13">
    <location>
        <begin position="180"/>
        <end position="200"/>
    </location>
</feature>
<evidence type="ECO:0000313" key="16">
    <source>
        <dbReference type="EMBL" id="RUS90959.1"/>
    </source>
</evidence>
<evidence type="ECO:0000313" key="17">
    <source>
        <dbReference type="Proteomes" id="UP000271974"/>
    </source>
</evidence>
<evidence type="ECO:0000256" key="1">
    <source>
        <dbReference type="ARBA" id="ARBA00004496"/>
    </source>
</evidence>
<evidence type="ECO:0000256" key="7">
    <source>
        <dbReference type="ARBA" id="ARBA00022692"/>
    </source>
</evidence>
<dbReference type="PRINTS" id="PR00259">
    <property type="entry name" value="TMFOUR"/>
</dbReference>
<dbReference type="STRING" id="188477.A0A433UAW4"/>
<evidence type="ECO:0000256" key="9">
    <source>
        <dbReference type="ARBA" id="ARBA00022989"/>
    </source>
</evidence>
<dbReference type="GO" id="GO:0072659">
    <property type="term" value="P:protein localization to plasma membrane"/>
    <property type="evidence" value="ECO:0007669"/>
    <property type="project" value="UniProtKB-ARBA"/>
</dbReference>
<keyword evidence="10 14" id="KW-0472">Membrane</keyword>
<feature type="disulfide bond" evidence="13">
    <location>
        <begin position="179"/>
        <end position="216"/>
    </location>
</feature>
<dbReference type="OrthoDB" id="2014092at2759"/>
<name>A0A433UAW4_ELYCH</name>
<comment type="subcellular location">
    <subcellularLocation>
        <location evidence="2">Cell junction</location>
        <location evidence="2">Adherens junction</location>
    </subcellularLocation>
    <subcellularLocation>
        <location evidence="3">Cell membrane</location>
        <topology evidence="3">Multi-pass membrane protein</topology>
    </subcellularLocation>
    <subcellularLocation>
        <location evidence="1">Cytoplasm</location>
    </subcellularLocation>
    <subcellularLocation>
        <location evidence="14">Membrane</location>
        <topology evidence="14">Multi-pass membrane protein</topology>
    </subcellularLocation>
</comment>
<keyword evidence="7 14" id="KW-0812">Transmembrane</keyword>
<dbReference type="GO" id="GO:0005737">
    <property type="term" value="C:cytoplasm"/>
    <property type="evidence" value="ECO:0007669"/>
    <property type="project" value="UniProtKB-SubCell"/>
</dbReference>
<keyword evidence="17" id="KW-1185">Reference proteome</keyword>
<protein>
    <recommendedName>
        <fullName evidence="14">Tetraspanin</fullName>
    </recommendedName>
</protein>
<evidence type="ECO:0000256" key="2">
    <source>
        <dbReference type="ARBA" id="ARBA00004536"/>
    </source>
</evidence>
<dbReference type="Proteomes" id="UP000271974">
    <property type="component" value="Unassembled WGS sequence"/>
</dbReference>
<dbReference type="GO" id="GO:0005886">
    <property type="term" value="C:plasma membrane"/>
    <property type="evidence" value="ECO:0007669"/>
    <property type="project" value="UniProtKB-SubCell"/>
</dbReference>
<sequence length="305" mass="34248">MVERETSQATEATGATGATRARRPAGQWVSPERSAVGACTKYSLFFINFIFLIVGLAMTALSTYILVLKEKRLTYAILFFMDPACDTCLVGALITVLCFLGSWGALREITCFLKTYHFALFILLFAEIFLSTSMLIAHHYAEAKEHVFPKEAFRLAIKNYRDDPDMQYLIDAMQQELDCCGYSDSEEGYRDWNGNMYFNCSKSNLSAERCSVPYSCCIRRAGERINYQCGHNVETLKADGTWEPNLSVLMGINSQGCIRALGNLIVENSLMICGIASGIIIPQLLILLLSSNLIRMITIQKNKWH</sequence>
<feature type="transmembrane region" description="Helical" evidence="14">
    <location>
        <begin position="73"/>
        <end position="106"/>
    </location>
</feature>
<accession>A0A433UAW4</accession>
<dbReference type="GO" id="GO:0005912">
    <property type="term" value="C:adherens junction"/>
    <property type="evidence" value="ECO:0007669"/>
    <property type="project" value="UniProtKB-SubCell"/>
</dbReference>
<evidence type="ECO:0000256" key="10">
    <source>
        <dbReference type="ARBA" id="ARBA00023136"/>
    </source>
</evidence>
<dbReference type="InterPro" id="IPR008952">
    <property type="entry name" value="Tetraspanin_EC2_sf"/>
</dbReference>
<keyword evidence="6" id="KW-0963">Cytoplasm</keyword>
<feature type="region of interest" description="Disordered" evidence="15">
    <location>
        <begin position="1"/>
        <end position="26"/>
    </location>
</feature>
<feature type="transmembrane region" description="Helical" evidence="14">
    <location>
        <begin position="42"/>
        <end position="67"/>
    </location>
</feature>
<dbReference type="PIRSF" id="PIRSF002419">
    <property type="entry name" value="Tetraspanin"/>
    <property type="match status" value="1"/>
</dbReference>
<evidence type="ECO:0000256" key="8">
    <source>
        <dbReference type="ARBA" id="ARBA00022949"/>
    </source>
</evidence>
<feature type="compositionally biased region" description="Low complexity" evidence="15">
    <location>
        <begin position="9"/>
        <end position="19"/>
    </location>
</feature>
<dbReference type="GO" id="GO:0051604">
    <property type="term" value="P:protein maturation"/>
    <property type="evidence" value="ECO:0007669"/>
    <property type="project" value="UniProtKB-ARBA"/>
</dbReference>
<evidence type="ECO:0000256" key="15">
    <source>
        <dbReference type="SAM" id="MobiDB-lite"/>
    </source>
</evidence>
<evidence type="ECO:0000256" key="6">
    <source>
        <dbReference type="ARBA" id="ARBA00022490"/>
    </source>
</evidence>
<dbReference type="Pfam" id="PF00335">
    <property type="entry name" value="Tetraspanin"/>
    <property type="match status" value="1"/>
</dbReference>
<dbReference type="FunFam" id="1.10.1450.10:FF:000007">
    <property type="entry name" value="Tetraspanin"/>
    <property type="match status" value="1"/>
</dbReference>
<evidence type="ECO:0000256" key="13">
    <source>
        <dbReference type="PIRSR" id="PIRSR002419-1"/>
    </source>
</evidence>
<keyword evidence="9 14" id="KW-1133">Transmembrane helix</keyword>
<feature type="transmembrane region" description="Helical" evidence="14">
    <location>
        <begin position="269"/>
        <end position="294"/>
    </location>
</feature>
<comment type="caution">
    <text evidence="16">The sequence shown here is derived from an EMBL/GenBank/DDBJ whole genome shotgun (WGS) entry which is preliminary data.</text>
</comment>
<dbReference type="PANTHER" id="PTHR19282">
    <property type="entry name" value="TETRASPANIN"/>
    <property type="match status" value="1"/>
</dbReference>
<evidence type="ECO:0000256" key="3">
    <source>
        <dbReference type="ARBA" id="ARBA00004651"/>
    </source>
</evidence>
<evidence type="ECO:0000256" key="11">
    <source>
        <dbReference type="ARBA" id="ARBA00023157"/>
    </source>
</evidence>
<dbReference type="GO" id="GO:0046930">
    <property type="term" value="C:pore complex"/>
    <property type="evidence" value="ECO:0007669"/>
    <property type="project" value="UniProtKB-ARBA"/>
</dbReference>
<reference evidence="16 17" key="1">
    <citation type="submission" date="2019-01" db="EMBL/GenBank/DDBJ databases">
        <title>A draft genome assembly of the solar-powered sea slug Elysia chlorotica.</title>
        <authorList>
            <person name="Cai H."/>
            <person name="Li Q."/>
            <person name="Fang X."/>
            <person name="Li J."/>
            <person name="Curtis N.E."/>
            <person name="Altenburger A."/>
            <person name="Shibata T."/>
            <person name="Feng M."/>
            <person name="Maeda T."/>
            <person name="Schwartz J.A."/>
            <person name="Shigenobu S."/>
            <person name="Lundholm N."/>
            <person name="Nishiyama T."/>
            <person name="Yang H."/>
            <person name="Hasebe M."/>
            <person name="Li S."/>
            <person name="Pierce S.K."/>
            <person name="Wang J."/>
        </authorList>
    </citation>
    <scope>NUCLEOTIDE SEQUENCE [LARGE SCALE GENOMIC DNA]</scope>
    <source>
        <strain evidence="16">EC2010</strain>
        <tissue evidence="16">Whole organism of an adult</tissue>
    </source>
</reference>
<dbReference type="GO" id="GO:0019899">
    <property type="term" value="F:enzyme binding"/>
    <property type="evidence" value="ECO:0007669"/>
    <property type="project" value="UniProtKB-ARBA"/>
</dbReference>
<dbReference type="AlphaFoldDB" id="A0A433UAW4"/>
<dbReference type="SUPFAM" id="SSF48652">
    <property type="entry name" value="Tetraspanin"/>
    <property type="match status" value="1"/>
</dbReference>
<evidence type="ECO:0000256" key="14">
    <source>
        <dbReference type="RuleBase" id="RU361218"/>
    </source>
</evidence>
<evidence type="ECO:0000256" key="4">
    <source>
        <dbReference type="ARBA" id="ARBA00006840"/>
    </source>
</evidence>
<keyword evidence="12" id="KW-0325">Glycoprotein</keyword>
<dbReference type="Gene3D" id="1.10.1450.10">
    <property type="entry name" value="Tetraspanin"/>
    <property type="match status" value="1"/>
</dbReference>
<evidence type="ECO:0000256" key="12">
    <source>
        <dbReference type="ARBA" id="ARBA00023180"/>
    </source>
</evidence>
<keyword evidence="8" id="KW-0965">Cell junction</keyword>